<dbReference type="Gene3D" id="2.60.40.1490">
    <property type="entry name" value="Histone chaperone ASF1-like"/>
    <property type="match status" value="1"/>
</dbReference>
<dbReference type="InterPro" id="IPR006818">
    <property type="entry name" value="ASF1-like"/>
</dbReference>
<dbReference type="GO" id="GO:0005634">
    <property type="term" value="C:nucleus"/>
    <property type="evidence" value="ECO:0007669"/>
    <property type="project" value="UniProtKB-SubCell"/>
</dbReference>
<dbReference type="EMBL" id="JALJOR010000004">
    <property type="protein sequence ID" value="KAK9818220.1"/>
    <property type="molecule type" value="Genomic_DNA"/>
</dbReference>
<evidence type="ECO:0000256" key="2">
    <source>
        <dbReference type="ARBA" id="ARBA00006051"/>
    </source>
</evidence>
<organism evidence="7 8">
    <name type="scientific">[Myrmecia] bisecta</name>
    <dbReference type="NCBI Taxonomy" id="41462"/>
    <lineage>
        <taxon>Eukaryota</taxon>
        <taxon>Viridiplantae</taxon>
        <taxon>Chlorophyta</taxon>
        <taxon>core chlorophytes</taxon>
        <taxon>Trebouxiophyceae</taxon>
        <taxon>Trebouxiales</taxon>
        <taxon>Trebouxiaceae</taxon>
        <taxon>Myrmecia</taxon>
    </lineage>
</organism>
<evidence type="ECO:0000313" key="7">
    <source>
        <dbReference type="EMBL" id="KAK9818220.1"/>
    </source>
</evidence>
<keyword evidence="4" id="KW-0804">Transcription</keyword>
<keyword evidence="3" id="KW-0805">Transcription regulation</keyword>
<evidence type="ECO:0000256" key="1">
    <source>
        <dbReference type="ARBA" id="ARBA00004123"/>
    </source>
</evidence>
<keyword evidence="6" id="KW-0539">Nucleus</keyword>
<dbReference type="SUPFAM" id="SSF101546">
    <property type="entry name" value="ASF1-like"/>
    <property type="match status" value="1"/>
</dbReference>
<dbReference type="AlphaFoldDB" id="A0AAW1Q7I2"/>
<sequence length="133" mass="15059">MGAPEIQVKRLHVEPNNCPLDSPLTLTLEFSCAQDLQNVTWEVQYVVDMTAKRHVLQLGSTPSTTYPAGETKLEFKVDQINTEGVKNSWLNNVGLLLVVLRDAAEMELFQLSMVTQIEKRDGHFFRNMLSPLE</sequence>
<evidence type="ECO:0000313" key="8">
    <source>
        <dbReference type="Proteomes" id="UP001489004"/>
    </source>
</evidence>
<dbReference type="InterPro" id="IPR036747">
    <property type="entry name" value="ASF1-like_sf"/>
</dbReference>
<keyword evidence="8" id="KW-1185">Reference proteome</keyword>
<comment type="subcellular location">
    <subcellularLocation>
        <location evidence="1">Nucleus</location>
    </subcellularLocation>
</comment>
<reference evidence="7 8" key="1">
    <citation type="journal article" date="2024" name="Nat. Commun.">
        <title>Phylogenomics reveals the evolutionary origins of lichenization in chlorophyte algae.</title>
        <authorList>
            <person name="Puginier C."/>
            <person name="Libourel C."/>
            <person name="Otte J."/>
            <person name="Skaloud P."/>
            <person name="Haon M."/>
            <person name="Grisel S."/>
            <person name="Petersen M."/>
            <person name="Berrin J.G."/>
            <person name="Delaux P.M."/>
            <person name="Dal Grande F."/>
            <person name="Keller J."/>
        </authorList>
    </citation>
    <scope>NUCLEOTIDE SEQUENCE [LARGE SCALE GENOMIC DNA]</scope>
    <source>
        <strain evidence="7 8">SAG 2043</strain>
    </source>
</reference>
<gene>
    <name evidence="7" type="ORF">WJX72_008997</name>
</gene>
<protein>
    <submittedName>
        <fullName evidence="7">Uncharacterized protein</fullName>
    </submittedName>
</protein>
<comment type="caution">
    <text evidence="7">The sequence shown here is derived from an EMBL/GenBank/DDBJ whole genome shotgun (WGS) entry which is preliminary data.</text>
</comment>
<dbReference type="Pfam" id="PF04729">
    <property type="entry name" value="ASF1_hist_chap"/>
    <property type="match status" value="1"/>
</dbReference>
<dbReference type="Proteomes" id="UP001489004">
    <property type="component" value="Unassembled WGS sequence"/>
</dbReference>
<dbReference type="GO" id="GO:0006325">
    <property type="term" value="P:chromatin organization"/>
    <property type="evidence" value="ECO:0007669"/>
    <property type="project" value="InterPro"/>
</dbReference>
<evidence type="ECO:0000256" key="6">
    <source>
        <dbReference type="ARBA" id="ARBA00023242"/>
    </source>
</evidence>
<name>A0AAW1Q7I2_9CHLO</name>
<evidence type="ECO:0000256" key="4">
    <source>
        <dbReference type="ARBA" id="ARBA00023163"/>
    </source>
</evidence>
<evidence type="ECO:0000256" key="5">
    <source>
        <dbReference type="ARBA" id="ARBA00023186"/>
    </source>
</evidence>
<proteinExistence type="inferred from homology"/>
<keyword evidence="5" id="KW-0143">Chaperone</keyword>
<comment type="similarity">
    <text evidence="2">Belongs to the ASF1 family.</text>
</comment>
<accession>A0AAW1Q7I2</accession>
<evidence type="ECO:0000256" key="3">
    <source>
        <dbReference type="ARBA" id="ARBA00023015"/>
    </source>
</evidence>